<feature type="region of interest" description="Disordered" evidence="1">
    <location>
        <begin position="36"/>
        <end position="126"/>
    </location>
</feature>
<protein>
    <submittedName>
        <fullName evidence="2">Uncharacterized protein</fullName>
    </submittedName>
</protein>
<dbReference type="EMBL" id="KI669505">
    <property type="protein sequence ID" value="OCF33438.1"/>
    <property type="molecule type" value="Genomic_DNA"/>
</dbReference>
<proteinExistence type="predicted"/>
<dbReference type="OrthoDB" id="2564834at2759"/>
<reference evidence="3" key="2">
    <citation type="submission" date="2013-12" db="EMBL/GenBank/DDBJ databases">
        <title>Evolution of pathogenesis and genome organization in the Tremellales.</title>
        <authorList>
            <person name="Cuomo C."/>
            <person name="Litvintseva A."/>
            <person name="Heitman J."/>
            <person name="Chen Y."/>
            <person name="Sun S."/>
            <person name="Springer D."/>
            <person name="Dromer F."/>
            <person name="Young S."/>
            <person name="Zeng Q."/>
            <person name="Chapman S."/>
            <person name="Gujja S."/>
            <person name="Saif S."/>
            <person name="Birren B."/>
        </authorList>
    </citation>
    <scope>NUCLEOTIDE SEQUENCE [LARGE SCALE GENOMIC DNA]</scope>
    <source>
        <strain evidence="3">BCC8398</strain>
    </source>
</reference>
<accession>A0A1B9GR32</accession>
<feature type="compositionally biased region" description="Low complexity" evidence="1">
    <location>
        <begin position="85"/>
        <end position="110"/>
    </location>
</feature>
<evidence type="ECO:0000256" key="1">
    <source>
        <dbReference type="SAM" id="MobiDB-lite"/>
    </source>
</evidence>
<feature type="compositionally biased region" description="Polar residues" evidence="1">
    <location>
        <begin position="285"/>
        <end position="304"/>
    </location>
</feature>
<feature type="region of interest" description="Disordered" evidence="1">
    <location>
        <begin position="138"/>
        <end position="312"/>
    </location>
</feature>
<sequence>MMGFKKKLTSLLPADARNHLQNALTVEWEGQTKTVLVDLPNTPGGGGGYSRNDDNELEMSGLTGSAAGAGYGRLADDDDDEGYSRSRSNNYNYNYDQPLSQSRSRSSNNRETYESEAYQPSSSSSAYTNFNSYSYSSSASGAGSASNKHKKNSSYSSKGLPPLPPSQSSHGHFANAGSGHAGMRAQNPFEPEYQSPQPSSSSTYSGASPYTSFTPQFQHQSSFAGANDPSSSSFGGGFSNGNGSLGSRGGERKMPNPWGKTYRADDIDLLGDIGSSSGGGGGRGNMTSPTSSRGTRDSSNTFMSEDNRNPFQ</sequence>
<reference evidence="2 3" key="1">
    <citation type="submission" date="2013-07" db="EMBL/GenBank/DDBJ databases">
        <title>The Genome Sequence of Cryptococcus heveanensis BCC8398.</title>
        <authorList>
            <consortium name="The Broad Institute Genome Sequencing Platform"/>
            <person name="Cuomo C."/>
            <person name="Litvintseva A."/>
            <person name="Chen Y."/>
            <person name="Heitman J."/>
            <person name="Sun S."/>
            <person name="Springer D."/>
            <person name="Dromer F."/>
            <person name="Young S.K."/>
            <person name="Zeng Q."/>
            <person name="Gargeya S."/>
            <person name="Fitzgerald M."/>
            <person name="Abouelleil A."/>
            <person name="Alvarado L."/>
            <person name="Berlin A.M."/>
            <person name="Chapman S.B."/>
            <person name="Dewar J."/>
            <person name="Goldberg J."/>
            <person name="Griggs A."/>
            <person name="Gujja S."/>
            <person name="Hansen M."/>
            <person name="Howarth C."/>
            <person name="Imamovic A."/>
            <person name="Larimer J."/>
            <person name="McCowan C."/>
            <person name="Murphy C."/>
            <person name="Pearson M."/>
            <person name="Priest M."/>
            <person name="Roberts A."/>
            <person name="Saif S."/>
            <person name="Shea T."/>
            <person name="Sykes S."/>
            <person name="Wortman J."/>
            <person name="Nusbaum C."/>
            <person name="Birren B."/>
        </authorList>
    </citation>
    <scope>NUCLEOTIDE SEQUENCE [LARGE SCALE GENOMIC DNA]</scope>
    <source>
        <strain evidence="2 3">BCC8398</strain>
    </source>
</reference>
<dbReference type="Proteomes" id="UP000092666">
    <property type="component" value="Unassembled WGS sequence"/>
</dbReference>
<evidence type="ECO:0000313" key="3">
    <source>
        <dbReference type="Proteomes" id="UP000092666"/>
    </source>
</evidence>
<feature type="compositionally biased region" description="Low complexity" evidence="1">
    <location>
        <begin position="193"/>
        <end position="212"/>
    </location>
</feature>
<name>A0A1B9GR32_9TREE</name>
<evidence type="ECO:0000313" key="2">
    <source>
        <dbReference type="EMBL" id="OCF33438.1"/>
    </source>
</evidence>
<dbReference type="AlphaFoldDB" id="A0A1B9GR32"/>
<feature type="compositionally biased region" description="Polar residues" evidence="1">
    <location>
        <begin position="213"/>
        <end position="224"/>
    </location>
</feature>
<keyword evidence="3" id="KW-1185">Reference proteome</keyword>
<feature type="compositionally biased region" description="Gly residues" evidence="1">
    <location>
        <begin position="234"/>
        <end position="248"/>
    </location>
</feature>
<gene>
    <name evidence="2" type="ORF">I316_04858</name>
</gene>
<organism evidence="2 3">
    <name type="scientific">Kwoniella heveanensis BCC8398</name>
    <dbReference type="NCBI Taxonomy" id="1296120"/>
    <lineage>
        <taxon>Eukaryota</taxon>
        <taxon>Fungi</taxon>
        <taxon>Dikarya</taxon>
        <taxon>Basidiomycota</taxon>
        <taxon>Agaricomycotina</taxon>
        <taxon>Tremellomycetes</taxon>
        <taxon>Tremellales</taxon>
        <taxon>Cryptococcaceae</taxon>
        <taxon>Kwoniella</taxon>
    </lineage>
</organism>